<name>S9QFG3_9RHOB</name>
<dbReference type="AlphaFoldDB" id="S9QFG3"/>
<feature type="region of interest" description="Disordered" evidence="1">
    <location>
        <begin position="1"/>
        <end position="23"/>
    </location>
</feature>
<sequence length="42" mass="4676">MARRQTGSGRGERAELMRKAAKPLSDEQIEMLADWSSGLVQD</sequence>
<accession>S9QFG3</accession>
<evidence type="ECO:0000313" key="3">
    <source>
        <dbReference type="Proteomes" id="UP000015351"/>
    </source>
</evidence>
<dbReference type="RefSeq" id="WP_021100944.1">
    <property type="nucleotide sequence ID" value="NZ_KE557307.1"/>
</dbReference>
<gene>
    <name evidence="2" type="ORF">thalar_02389</name>
</gene>
<comment type="caution">
    <text evidence="2">The sequence shown here is derived from an EMBL/GenBank/DDBJ whole genome shotgun (WGS) entry which is preliminary data.</text>
</comment>
<keyword evidence="3" id="KW-1185">Reference proteome</keyword>
<dbReference type="STRING" id="1123360.thalar_02389"/>
<dbReference type="EMBL" id="AONI01000011">
    <property type="protein sequence ID" value="EPX78597.1"/>
    <property type="molecule type" value="Genomic_DNA"/>
</dbReference>
<dbReference type="HOGENOM" id="CLU_3253648_0_0_5"/>
<protein>
    <submittedName>
        <fullName evidence="2">Uncharacterized protein</fullName>
    </submittedName>
</protein>
<evidence type="ECO:0000256" key="1">
    <source>
        <dbReference type="SAM" id="MobiDB-lite"/>
    </source>
</evidence>
<dbReference type="Proteomes" id="UP000015351">
    <property type="component" value="Unassembled WGS sequence"/>
</dbReference>
<evidence type="ECO:0000313" key="2">
    <source>
        <dbReference type="EMBL" id="EPX78597.1"/>
    </source>
</evidence>
<reference evidence="3" key="1">
    <citation type="journal article" date="2013" name="Stand. Genomic Sci.">
        <title>Genome sequence of the Litoreibacter arenae type strain (DSM 19593(T)), a member of the Roseobacter clade isolated from sea sand.</title>
        <authorList>
            <person name="Riedel T."/>
            <person name="Fiebig A."/>
            <person name="Petersen J."/>
            <person name="Gronow S."/>
            <person name="Kyrpides N.C."/>
            <person name="Goker M."/>
            <person name="Klenk H.P."/>
        </authorList>
    </citation>
    <scope>NUCLEOTIDE SEQUENCE [LARGE SCALE GENOMIC DNA]</scope>
    <source>
        <strain evidence="3">DSM 19593</strain>
    </source>
</reference>
<proteinExistence type="predicted"/>
<organism evidence="2 3">
    <name type="scientific">Litoreibacter arenae DSM 19593</name>
    <dbReference type="NCBI Taxonomy" id="1123360"/>
    <lineage>
        <taxon>Bacteria</taxon>
        <taxon>Pseudomonadati</taxon>
        <taxon>Pseudomonadota</taxon>
        <taxon>Alphaproteobacteria</taxon>
        <taxon>Rhodobacterales</taxon>
        <taxon>Roseobacteraceae</taxon>
        <taxon>Litoreibacter</taxon>
    </lineage>
</organism>